<reference evidence="8" key="2">
    <citation type="submission" date="2020-05" db="UniProtKB">
        <authorList>
            <consortium name="EnsemblMetazoa"/>
        </authorList>
    </citation>
    <scope>IDENTIFICATION</scope>
    <source>
        <strain evidence="8">CM1001059</strain>
    </source>
</reference>
<feature type="chain" id="PRO_5034197889" evidence="6">
    <location>
        <begin position="22"/>
        <end position="298"/>
    </location>
</feature>
<evidence type="ECO:0000313" key="9">
    <source>
        <dbReference type="Proteomes" id="UP000075902"/>
    </source>
</evidence>
<feature type="domain" description="Clip" evidence="7">
    <location>
        <begin position="243"/>
        <end position="290"/>
    </location>
</feature>
<dbReference type="VEuPathDB" id="VectorBase:AMEC004094"/>
<dbReference type="AlphaFoldDB" id="A0A182TKQ9"/>
<dbReference type="Proteomes" id="UP000075902">
    <property type="component" value="Unassembled WGS sequence"/>
</dbReference>
<evidence type="ECO:0000256" key="5">
    <source>
        <dbReference type="ARBA" id="ARBA00023157"/>
    </source>
</evidence>
<protein>
    <submittedName>
        <fullName evidence="8">CLIP domain-containing serine protease</fullName>
    </submittedName>
</protein>
<feature type="domain" description="Clip" evidence="7">
    <location>
        <begin position="181"/>
        <end position="229"/>
    </location>
</feature>
<evidence type="ECO:0000313" key="8">
    <source>
        <dbReference type="EnsemblMetazoa" id="AMEC004094-PA"/>
    </source>
</evidence>
<feature type="domain" description="Clip" evidence="7">
    <location>
        <begin position="27"/>
        <end position="85"/>
    </location>
</feature>
<keyword evidence="3" id="KW-0378">Hydrolase</keyword>
<dbReference type="SMART" id="SM00680">
    <property type="entry name" value="CLIP"/>
    <property type="match status" value="3"/>
</dbReference>
<dbReference type="InterPro" id="IPR022700">
    <property type="entry name" value="CLIP"/>
</dbReference>
<reference evidence="9" key="1">
    <citation type="submission" date="2014-01" db="EMBL/GenBank/DDBJ databases">
        <title>The Genome Sequence of Anopheles melas CM1001059_A (V2).</title>
        <authorList>
            <consortium name="The Broad Institute Genomics Platform"/>
            <person name="Neafsey D.E."/>
            <person name="Besansky N."/>
            <person name="Howell P."/>
            <person name="Walton C."/>
            <person name="Young S.K."/>
            <person name="Zeng Q."/>
            <person name="Gargeya S."/>
            <person name="Fitzgerald M."/>
            <person name="Haas B."/>
            <person name="Abouelleil A."/>
            <person name="Allen A.W."/>
            <person name="Alvarado L."/>
            <person name="Arachchi H.M."/>
            <person name="Berlin A.M."/>
            <person name="Chapman S.B."/>
            <person name="Gainer-Dewar J."/>
            <person name="Goldberg J."/>
            <person name="Griggs A."/>
            <person name="Gujja S."/>
            <person name="Hansen M."/>
            <person name="Howarth C."/>
            <person name="Imamovic A."/>
            <person name="Ireland A."/>
            <person name="Larimer J."/>
            <person name="McCowan C."/>
            <person name="Murphy C."/>
            <person name="Pearson M."/>
            <person name="Poon T.W."/>
            <person name="Priest M."/>
            <person name="Roberts A."/>
            <person name="Saif S."/>
            <person name="Shea T."/>
            <person name="Sisk P."/>
            <person name="Sykes S."/>
            <person name="Wortman J."/>
            <person name="Nusbaum C."/>
            <person name="Birren B."/>
        </authorList>
    </citation>
    <scope>NUCLEOTIDE SEQUENCE [LARGE SCALE GENOMIC DNA]</scope>
    <source>
        <strain evidence="9">CM1001059</strain>
    </source>
</reference>
<evidence type="ECO:0000256" key="2">
    <source>
        <dbReference type="ARBA" id="ARBA00022729"/>
    </source>
</evidence>
<dbReference type="STRING" id="34690.A0A182TKQ9"/>
<sequence>MWSSNVALVVVLVVVVGAVSAGCDQPCQTRAAKPQPGRCVPVAECPSIKQHLLRLQFSAADQFEAFLSERACSCGKDETLHLCCTGKVAADRCTELAPNEAVECPVDCVPIEDCPAVYGHSMVLQKRYDRRLHKLLRDNFGHEQAGQLYVCCDPDLDAIRYPNSNTAATRQLAKRVSFQPCVTPFGDDGKCVPPARCAMVDDPNTIASELEAFAIGCDPVANQSQLCCTEQLLIFDQEAGKDCETEAGLEGLCTESERCLDFIESEGKDVYVRQNWCYTNLQQVDYLCCARDRIKERK</sequence>
<name>A0A182TKQ9_9DIPT</name>
<evidence type="ECO:0000256" key="3">
    <source>
        <dbReference type="ARBA" id="ARBA00022801"/>
    </source>
</evidence>
<keyword evidence="9" id="KW-1185">Reference proteome</keyword>
<dbReference type="EnsemblMetazoa" id="AMEC004094-RA">
    <property type="protein sequence ID" value="AMEC004094-PA"/>
    <property type="gene ID" value="AMEC004094"/>
</dbReference>
<organism evidence="8 9">
    <name type="scientific">Anopheles melas</name>
    <dbReference type="NCBI Taxonomy" id="34690"/>
    <lineage>
        <taxon>Eukaryota</taxon>
        <taxon>Metazoa</taxon>
        <taxon>Ecdysozoa</taxon>
        <taxon>Arthropoda</taxon>
        <taxon>Hexapoda</taxon>
        <taxon>Insecta</taxon>
        <taxon>Pterygota</taxon>
        <taxon>Neoptera</taxon>
        <taxon>Endopterygota</taxon>
        <taxon>Diptera</taxon>
        <taxon>Nematocera</taxon>
        <taxon>Culicoidea</taxon>
        <taxon>Culicidae</taxon>
        <taxon>Anophelinae</taxon>
        <taxon>Anopheles</taxon>
    </lineage>
</organism>
<evidence type="ECO:0000256" key="4">
    <source>
        <dbReference type="ARBA" id="ARBA00022825"/>
    </source>
</evidence>
<feature type="signal peptide" evidence="6">
    <location>
        <begin position="1"/>
        <end position="21"/>
    </location>
</feature>
<keyword evidence="4" id="KW-0720">Serine protease</keyword>
<dbReference type="GO" id="GO:0006508">
    <property type="term" value="P:proteolysis"/>
    <property type="evidence" value="ECO:0007669"/>
    <property type="project" value="UniProtKB-KW"/>
</dbReference>
<dbReference type="InterPro" id="IPR038565">
    <property type="entry name" value="CLIP_sf"/>
</dbReference>
<evidence type="ECO:0000259" key="7">
    <source>
        <dbReference type="SMART" id="SM00680"/>
    </source>
</evidence>
<dbReference type="GO" id="GO:0008236">
    <property type="term" value="F:serine-type peptidase activity"/>
    <property type="evidence" value="ECO:0007669"/>
    <property type="project" value="UniProtKB-KW"/>
</dbReference>
<keyword evidence="1" id="KW-0645">Protease</keyword>
<dbReference type="Gene3D" id="3.30.1640.30">
    <property type="match status" value="1"/>
</dbReference>
<proteinExistence type="predicted"/>
<evidence type="ECO:0000256" key="6">
    <source>
        <dbReference type="SAM" id="SignalP"/>
    </source>
</evidence>
<dbReference type="Pfam" id="PF12032">
    <property type="entry name" value="CLIP"/>
    <property type="match status" value="1"/>
</dbReference>
<evidence type="ECO:0000256" key="1">
    <source>
        <dbReference type="ARBA" id="ARBA00022670"/>
    </source>
</evidence>
<accession>A0A182TKQ9</accession>
<keyword evidence="2 6" id="KW-0732">Signal</keyword>
<keyword evidence="5" id="KW-1015">Disulfide bond</keyword>